<evidence type="ECO:0000256" key="2">
    <source>
        <dbReference type="SAM" id="SignalP"/>
    </source>
</evidence>
<sequence length="195" mass="21228">MNNILFLLMLIVWSCCTRPVFAAPAPTPTPAPAPAPDPAPAPIPQSFVPSVASDIISAIVSTEPPLSIRLPNVLQQTGYHTPNQSIPVQQYTPPLHQLSSTPQDQYNVKNPPRSSVQASPQCQYVAPATQPRAPHGQQVNMYPEQARLHHLMAAWRPGRPMPPRRAEDPDRPVPELGSPFTTPLRGNNEGGPRKS</sequence>
<feature type="compositionally biased region" description="Basic and acidic residues" evidence="1">
    <location>
        <begin position="164"/>
        <end position="173"/>
    </location>
</feature>
<name>A0AAV9QH46_9PEZI</name>
<evidence type="ECO:0000256" key="1">
    <source>
        <dbReference type="SAM" id="MobiDB-lite"/>
    </source>
</evidence>
<accession>A0AAV9QH46</accession>
<reference evidence="3 4" key="1">
    <citation type="submission" date="2023-06" db="EMBL/GenBank/DDBJ databases">
        <title>Black Yeasts Isolated from many extreme environments.</title>
        <authorList>
            <person name="Coleine C."/>
            <person name="Stajich J.E."/>
            <person name="Selbmann L."/>
        </authorList>
    </citation>
    <scope>NUCLEOTIDE SEQUENCE [LARGE SCALE GENOMIC DNA]</scope>
    <source>
        <strain evidence="3 4">CCFEE 5887</strain>
    </source>
</reference>
<keyword evidence="2" id="KW-0732">Signal</keyword>
<evidence type="ECO:0000313" key="4">
    <source>
        <dbReference type="Proteomes" id="UP001345827"/>
    </source>
</evidence>
<feature type="region of interest" description="Disordered" evidence="1">
    <location>
        <begin position="154"/>
        <end position="195"/>
    </location>
</feature>
<organism evidence="3 4">
    <name type="scientific">Vermiconidia calcicola</name>
    <dbReference type="NCBI Taxonomy" id="1690605"/>
    <lineage>
        <taxon>Eukaryota</taxon>
        <taxon>Fungi</taxon>
        <taxon>Dikarya</taxon>
        <taxon>Ascomycota</taxon>
        <taxon>Pezizomycotina</taxon>
        <taxon>Dothideomycetes</taxon>
        <taxon>Dothideomycetidae</taxon>
        <taxon>Mycosphaerellales</taxon>
        <taxon>Extremaceae</taxon>
        <taxon>Vermiconidia</taxon>
    </lineage>
</organism>
<dbReference type="AlphaFoldDB" id="A0AAV9QH46"/>
<feature type="region of interest" description="Disordered" evidence="1">
    <location>
        <begin position="81"/>
        <end position="120"/>
    </location>
</feature>
<protein>
    <submittedName>
        <fullName evidence="3">Uncharacterized protein</fullName>
    </submittedName>
</protein>
<evidence type="ECO:0000313" key="3">
    <source>
        <dbReference type="EMBL" id="KAK5540809.1"/>
    </source>
</evidence>
<keyword evidence="4" id="KW-1185">Reference proteome</keyword>
<gene>
    <name evidence="3" type="ORF">LTR25_002586</name>
</gene>
<proteinExistence type="predicted"/>
<comment type="caution">
    <text evidence="3">The sequence shown here is derived from an EMBL/GenBank/DDBJ whole genome shotgun (WGS) entry which is preliminary data.</text>
</comment>
<dbReference type="EMBL" id="JAXLQG010000004">
    <property type="protein sequence ID" value="KAK5540809.1"/>
    <property type="molecule type" value="Genomic_DNA"/>
</dbReference>
<feature type="chain" id="PRO_5043508123" evidence="2">
    <location>
        <begin position="23"/>
        <end position="195"/>
    </location>
</feature>
<dbReference type="Proteomes" id="UP001345827">
    <property type="component" value="Unassembled WGS sequence"/>
</dbReference>
<feature type="signal peptide" evidence="2">
    <location>
        <begin position="1"/>
        <end position="22"/>
    </location>
</feature>